<keyword evidence="1" id="KW-0812">Transmembrane</keyword>
<evidence type="ECO:0000313" key="3">
    <source>
        <dbReference type="Proteomes" id="UP000827092"/>
    </source>
</evidence>
<gene>
    <name evidence="2" type="ORF">JTE90_010180</name>
</gene>
<protein>
    <submittedName>
        <fullName evidence="2">Uncharacterized protein</fullName>
    </submittedName>
</protein>
<keyword evidence="3" id="KW-1185">Reference proteome</keyword>
<keyword evidence="1" id="KW-1133">Transmembrane helix</keyword>
<sequence>MVDLNTIMFSIIPYKKDENGNEVYLKHPNTFDEVYNKTNDENNIFAKDRNNNTFYARRANGDEYYPTILGKEILCRDLDQVPRYAEKRNGDEIYPKDFHGNEYFGHGYALKSKVREYYPKDHTQSEIILPKIEGVAAQYAYLHDAQRYIYPKNNLGTEIVHGVYIKKGDEVFYPTYKNGMPYYPKDPSGNEYYVQGEHFLVSVAKLSNGSSIYAKKKTLDEYYPPDSFGKVVYAYNVDGTPKYALTKNHAVIFKKDAAGNQIYLPHDGFDYTYFDNNQPLPNYAKDAHGNEIYPRVKYVQGHSQEKILGGTYAKDAKGLTLYPLDDYNNEFTIHQNSLGDDKNYPLGYPLTHDRLYIIPRLNDKPYILKSATPQLSEHDIEYALVRVLNGKFSNDYLTKVKSQTRHARKNATNLNTNYQANLFPYVQSSSVGSTGGIANLGTSTVDKRTQQMYAVGVLVSVAFIMIIIMTRH</sequence>
<dbReference type="AlphaFoldDB" id="A0AAV6TFY5"/>
<keyword evidence="1" id="KW-0472">Membrane</keyword>
<name>A0AAV6TFY5_9ARAC</name>
<dbReference type="Proteomes" id="UP000827092">
    <property type="component" value="Unassembled WGS sequence"/>
</dbReference>
<comment type="caution">
    <text evidence="2">The sequence shown here is derived from an EMBL/GenBank/DDBJ whole genome shotgun (WGS) entry which is preliminary data.</text>
</comment>
<accession>A0AAV6TFY5</accession>
<reference evidence="2 3" key="1">
    <citation type="journal article" date="2022" name="Nat. Ecol. Evol.">
        <title>A masculinizing supergene underlies an exaggerated male reproductive morph in a spider.</title>
        <authorList>
            <person name="Hendrickx F."/>
            <person name="De Corte Z."/>
            <person name="Sonet G."/>
            <person name="Van Belleghem S.M."/>
            <person name="Kostlbacher S."/>
            <person name="Vangestel C."/>
        </authorList>
    </citation>
    <scope>NUCLEOTIDE SEQUENCE [LARGE SCALE GENOMIC DNA]</scope>
    <source>
        <strain evidence="2">W744_W776</strain>
    </source>
</reference>
<dbReference type="EMBL" id="JAFNEN010005173">
    <property type="protein sequence ID" value="KAG8170590.1"/>
    <property type="molecule type" value="Genomic_DNA"/>
</dbReference>
<evidence type="ECO:0000256" key="1">
    <source>
        <dbReference type="SAM" id="Phobius"/>
    </source>
</evidence>
<evidence type="ECO:0000313" key="2">
    <source>
        <dbReference type="EMBL" id="KAG8170590.1"/>
    </source>
</evidence>
<feature type="transmembrane region" description="Helical" evidence="1">
    <location>
        <begin position="452"/>
        <end position="470"/>
    </location>
</feature>
<proteinExistence type="predicted"/>
<organism evidence="2 3">
    <name type="scientific">Oedothorax gibbosus</name>
    <dbReference type="NCBI Taxonomy" id="931172"/>
    <lineage>
        <taxon>Eukaryota</taxon>
        <taxon>Metazoa</taxon>
        <taxon>Ecdysozoa</taxon>
        <taxon>Arthropoda</taxon>
        <taxon>Chelicerata</taxon>
        <taxon>Arachnida</taxon>
        <taxon>Araneae</taxon>
        <taxon>Araneomorphae</taxon>
        <taxon>Entelegynae</taxon>
        <taxon>Araneoidea</taxon>
        <taxon>Linyphiidae</taxon>
        <taxon>Erigoninae</taxon>
        <taxon>Oedothorax</taxon>
    </lineage>
</organism>